<dbReference type="AlphaFoldDB" id="A0A2T5MHU5"/>
<keyword evidence="5 9" id="KW-0441">Lipid A biosynthesis</keyword>
<reference evidence="10 11" key="1">
    <citation type="submission" date="2018-04" db="EMBL/GenBank/DDBJ databases">
        <title>Novel species isolated from glacier.</title>
        <authorList>
            <person name="Liu Q."/>
            <person name="Xin Y.-H."/>
        </authorList>
    </citation>
    <scope>NUCLEOTIDE SEQUENCE [LARGE SCALE GENOMIC DNA]</scope>
    <source>
        <strain evidence="10 11">GT1R17</strain>
    </source>
</reference>
<comment type="caution">
    <text evidence="10">The sequence shown here is derived from an EMBL/GenBank/DDBJ whole genome shotgun (WGS) entry which is preliminary data.</text>
</comment>
<keyword evidence="7 9" id="KW-0456">Lyase</keyword>
<evidence type="ECO:0000256" key="4">
    <source>
        <dbReference type="ARBA" id="ARBA00022516"/>
    </source>
</evidence>
<dbReference type="InterPro" id="IPR029069">
    <property type="entry name" value="HotDog_dom_sf"/>
</dbReference>
<evidence type="ECO:0000256" key="8">
    <source>
        <dbReference type="ARBA" id="ARBA00025049"/>
    </source>
</evidence>
<dbReference type="EC" id="4.2.1.59" evidence="9"/>
<dbReference type="NCBIfam" id="TIGR01750">
    <property type="entry name" value="fabZ"/>
    <property type="match status" value="1"/>
</dbReference>
<dbReference type="PANTHER" id="PTHR30272">
    <property type="entry name" value="3-HYDROXYACYL-[ACYL-CARRIER-PROTEIN] DEHYDRATASE"/>
    <property type="match status" value="1"/>
</dbReference>
<sequence length="160" mass="18012">MRATVNNTIFDIREIMGMLAHRYPFLLVDRVIGYEPGKSMTALKNVTMNEHFFLGHFPGLPTMPGVLMVEAMAQVCGLYTCQETGLRANSGKIFYFAAIEECRFKRIVVPGDQLILKIEFEKQKRTVYKFKGTVHVGDEIACEAGLTCVIKDVDRGEEGK</sequence>
<dbReference type="Gene3D" id="3.10.129.10">
    <property type="entry name" value="Hotdog Thioesterase"/>
    <property type="match status" value="1"/>
</dbReference>
<evidence type="ECO:0000256" key="2">
    <source>
        <dbReference type="ARBA" id="ARBA00009174"/>
    </source>
</evidence>
<keyword evidence="11" id="KW-1185">Reference proteome</keyword>
<evidence type="ECO:0000313" key="10">
    <source>
        <dbReference type="EMBL" id="PTU32161.1"/>
    </source>
</evidence>
<dbReference type="HAMAP" id="MF_00406">
    <property type="entry name" value="FabZ"/>
    <property type="match status" value="1"/>
</dbReference>
<comment type="function">
    <text evidence="8 9">Involved in unsaturated fatty acids biosynthesis. Catalyzes the dehydration of short chain beta-hydroxyacyl-ACPs and long chain saturated and unsaturated beta-hydroxyacyl-ACPs.</text>
</comment>
<dbReference type="InterPro" id="IPR013114">
    <property type="entry name" value="FabA_FabZ"/>
</dbReference>
<dbReference type="FunFam" id="3.10.129.10:FF:000001">
    <property type="entry name" value="3-hydroxyacyl-[acyl-carrier-protein] dehydratase FabZ"/>
    <property type="match status" value="1"/>
</dbReference>
<protein>
    <recommendedName>
        <fullName evidence="9">3-hydroxyacyl-[acyl-carrier-protein] dehydratase FabZ</fullName>
        <ecNumber evidence="9">4.2.1.59</ecNumber>
    </recommendedName>
    <alternativeName>
        <fullName evidence="9">(3R)-hydroxymyristoyl-[acyl-carrier-protein] dehydratase</fullName>
        <shortName evidence="9">(3R)-hydroxymyristoyl-ACP dehydrase</shortName>
    </alternativeName>
    <alternativeName>
        <fullName evidence="9">Beta-hydroxyacyl-ACP dehydratase</fullName>
    </alternativeName>
</protein>
<gene>
    <name evidence="9 10" type="primary">fabZ</name>
    <name evidence="10" type="ORF">CJD38_05720</name>
</gene>
<dbReference type="InterPro" id="IPR010084">
    <property type="entry name" value="FabZ"/>
</dbReference>
<dbReference type="PANTHER" id="PTHR30272:SF1">
    <property type="entry name" value="3-HYDROXYACYL-[ACYL-CARRIER-PROTEIN] DEHYDRATASE"/>
    <property type="match status" value="1"/>
</dbReference>
<dbReference type="GO" id="GO:0005737">
    <property type="term" value="C:cytoplasm"/>
    <property type="evidence" value="ECO:0007669"/>
    <property type="project" value="UniProtKB-SubCell"/>
</dbReference>
<accession>A0A2T5MHU5</accession>
<keyword evidence="3 9" id="KW-0963">Cytoplasm</keyword>
<dbReference type="GO" id="GO:0016020">
    <property type="term" value="C:membrane"/>
    <property type="evidence" value="ECO:0007669"/>
    <property type="project" value="GOC"/>
</dbReference>
<dbReference type="Proteomes" id="UP000244248">
    <property type="component" value="Unassembled WGS sequence"/>
</dbReference>
<keyword evidence="4 9" id="KW-0444">Lipid biosynthesis</keyword>
<dbReference type="EMBL" id="QANS01000002">
    <property type="protein sequence ID" value="PTU32161.1"/>
    <property type="molecule type" value="Genomic_DNA"/>
</dbReference>
<dbReference type="SUPFAM" id="SSF54637">
    <property type="entry name" value="Thioesterase/thiol ester dehydrase-isomerase"/>
    <property type="match status" value="1"/>
</dbReference>
<evidence type="ECO:0000313" key="11">
    <source>
        <dbReference type="Proteomes" id="UP000244248"/>
    </source>
</evidence>
<comment type="subcellular location">
    <subcellularLocation>
        <location evidence="1 9">Cytoplasm</location>
    </subcellularLocation>
</comment>
<comment type="similarity">
    <text evidence="2 9">Belongs to the thioester dehydratase family. FabZ subfamily.</text>
</comment>
<dbReference type="NCBIfam" id="NF000582">
    <property type="entry name" value="PRK00006.1"/>
    <property type="match status" value="1"/>
</dbReference>
<comment type="catalytic activity">
    <reaction evidence="9">
        <text>a (3R)-hydroxyacyl-[ACP] = a (2E)-enoyl-[ACP] + H2O</text>
        <dbReference type="Rhea" id="RHEA:13097"/>
        <dbReference type="Rhea" id="RHEA-COMP:9925"/>
        <dbReference type="Rhea" id="RHEA-COMP:9945"/>
        <dbReference type="ChEBI" id="CHEBI:15377"/>
        <dbReference type="ChEBI" id="CHEBI:78784"/>
        <dbReference type="ChEBI" id="CHEBI:78827"/>
        <dbReference type="EC" id="4.2.1.59"/>
    </reaction>
</comment>
<evidence type="ECO:0000256" key="3">
    <source>
        <dbReference type="ARBA" id="ARBA00022490"/>
    </source>
</evidence>
<evidence type="ECO:0000256" key="1">
    <source>
        <dbReference type="ARBA" id="ARBA00004496"/>
    </source>
</evidence>
<evidence type="ECO:0000256" key="6">
    <source>
        <dbReference type="ARBA" id="ARBA00023098"/>
    </source>
</evidence>
<evidence type="ECO:0000256" key="9">
    <source>
        <dbReference type="HAMAP-Rule" id="MF_00406"/>
    </source>
</evidence>
<organism evidence="10 11">
    <name type="scientific">Stenotrophobium rhamnosiphilum</name>
    <dbReference type="NCBI Taxonomy" id="2029166"/>
    <lineage>
        <taxon>Bacteria</taxon>
        <taxon>Pseudomonadati</taxon>
        <taxon>Pseudomonadota</taxon>
        <taxon>Gammaproteobacteria</taxon>
        <taxon>Nevskiales</taxon>
        <taxon>Nevskiaceae</taxon>
        <taxon>Stenotrophobium</taxon>
    </lineage>
</organism>
<dbReference type="Pfam" id="PF07977">
    <property type="entry name" value="FabA"/>
    <property type="match status" value="1"/>
</dbReference>
<feature type="active site" evidence="9">
    <location>
        <position position="56"/>
    </location>
</feature>
<dbReference type="GO" id="GO:0009245">
    <property type="term" value="P:lipid A biosynthetic process"/>
    <property type="evidence" value="ECO:0007669"/>
    <property type="project" value="UniProtKB-UniRule"/>
</dbReference>
<dbReference type="OrthoDB" id="9772788at2"/>
<dbReference type="GO" id="GO:0006633">
    <property type="term" value="P:fatty acid biosynthetic process"/>
    <property type="evidence" value="ECO:0007669"/>
    <property type="project" value="UniProtKB-UniRule"/>
</dbReference>
<name>A0A2T5MHU5_9GAMM</name>
<dbReference type="GO" id="GO:0019171">
    <property type="term" value="F:(3R)-hydroxyacyl-[acyl-carrier-protein] dehydratase activity"/>
    <property type="evidence" value="ECO:0007669"/>
    <property type="project" value="UniProtKB-EC"/>
</dbReference>
<evidence type="ECO:0000256" key="5">
    <source>
        <dbReference type="ARBA" id="ARBA00022556"/>
    </source>
</evidence>
<evidence type="ECO:0000256" key="7">
    <source>
        <dbReference type="ARBA" id="ARBA00023239"/>
    </source>
</evidence>
<keyword evidence="6 9" id="KW-0443">Lipid metabolism</keyword>
<dbReference type="CDD" id="cd01288">
    <property type="entry name" value="FabZ"/>
    <property type="match status" value="1"/>
</dbReference>
<proteinExistence type="inferred from homology"/>